<evidence type="ECO:0000256" key="3">
    <source>
        <dbReference type="ARBA" id="ARBA00022723"/>
    </source>
</evidence>
<dbReference type="Proteomes" id="UP001597216">
    <property type="component" value="Unassembled WGS sequence"/>
</dbReference>
<evidence type="ECO:0000313" key="9">
    <source>
        <dbReference type="Proteomes" id="UP001597216"/>
    </source>
</evidence>
<evidence type="ECO:0000256" key="1">
    <source>
        <dbReference type="ARBA" id="ARBA00001962"/>
    </source>
</evidence>
<name>A0ABW3T0G9_9CAUL</name>
<keyword evidence="5" id="KW-0408">Iron</keyword>
<dbReference type="SUPFAM" id="SSF50022">
    <property type="entry name" value="ISP domain"/>
    <property type="match status" value="1"/>
</dbReference>
<dbReference type="PROSITE" id="PS51296">
    <property type="entry name" value="RIESKE"/>
    <property type="match status" value="1"/>
</dbReference>
<evidence type="ECO:0000313" key="8">
    <source>
        <dbReference type="EMBL" id="MFD1190629.1"/>
    </source>
</evidence>
<feature type="domain" description="Rieske" evidence="7">
    <location>
        <begin position="54"/>
        <end position="162"/>
    </location>
</feature>
<dbReference type="EMBL" id="JBHTLQ010000015">
    <property type="protein sequence ID" value="MFD1190629.1"/>
    <property type="molecule type" value="Genomic_DNA"/>
</dbReference>
<dbReference type="InterPro" id="IPR001663">
    <property type="entry name" value="Rng_hydr_dOase-A"/>
</dbReference>
<dbReference type="GO" id="GO:0051213">
    <property type="term" value="F:dioxygenase activity"/>
    <property type="evidence" value="ECO:0007669"/>
    <property type="project" value="UniProtKB-KW"/>
</dbReference>
<keyword evidence="2" id="KW-0001">2Fe-2S</keyword>
<dbReference type="Pfam" id="PF00848">
    <property type="entry name" value="Ring_hydroxyl_A"/>
    <property type="match status" value="1"/>
</dbReference>
<dbReference type="InterPro" id="IPR015879">
    <property type="entry name" value="Ring_hydroxy_dOase_asu_C_dom"/>
</dbReference>
<dbReference type="Gene3D" id="3.90.380.10">
    <property type="entry name" value="Naphthalene 1,2-dioxygenase Alpha Subunit, Chain A, domain 1"/>
    <property type="match status" value="2"/>
</dbReference>
<dbReference type="Pfam" id="PF00355">
    <property type="entry name" value="Rieske"/>
    <property type="match status" value="1"/>
</dbReference>
<evidence type="ECO:0000259" key="7">
    <source>
        <dbReference type="PROSITE" id="PS51296"/>
    </source>
</evidence>
<dbReference type="CDD" id="cd03469">
    <property type="entry name" value="Rieske_RO_Alpha_N"/>
    <property type="match status" value="1"/>
</dbReference>
<sequence>MRHDVQVEVLRELLSQLDAGVNADAGGIMACPAETYTCPDLAAKEWAVFFKGHPQALGMSGDLPEPGSFITSNDLGVPILMTRDASGTVRAFLNSCRHRGPMVEQAPRGKRSRFSCPFHGWTYDNSGALIGVPMEEQFGAIDKSCLGLIELPAVEKYGVLLVHPDPKGVIDTDRVFQGIADDLESWDFGRYVLAHEQTLDMRLNWKLATDTFGETYHFKRLHKDTLANNFHGDVLSYRSFERNHRMVLCLKGIDDLRGQPESAWRIEQGGFPVYFLFPNVEINVGDGRVAMVRIYPDPKDPGRSISRVSYYFEREVLEANPGFAQMFSEGFTAIVAAEDYATGVTTQVALASGLQDQVLFGRNEPPLHHYHNTFRRELGLPPLPVRT</sequence>
<evidence type="ECO:0000256" key="2">
    <source>
        <dbReference type="ARBA" id="ARBA00022714"/>
    </source>
</evidence>
<keyword evidence="9" id="KW-1185">Reference proteome</keyword>
<comment type="caution">
    <text evidence="8">The sequence shown here is derived from an EMBL/GenBank/DDBJ whole genome shotgun (WGS) entry which is preliminary data.</text>
</comment>
<dbReference type="EC" id="1.14.13.-" evidence="8"/>
<dbReference type="Gene3D" id="2.102.10.10">
    <property type="entry name" value="Rieske [2Fe-2S] iron-sulphur domain"/>
    <property type="match status" value="1"/>
</dbReference>
<keyword evidence="8" id="KW-0223">Dioxygenase</keyword>
<evidence type="ECO:0000256" key="5">
    <source>
        <dbReference type="ARBA" id="ARBA00023004"/>
    </source>
</evidence>
<keyword evidence="6" id="KW-0411">Iron-sulfur</keyword>
<reference evidence="9" key="1">
    <citation type="journal article" date="2019" name="Int. J. Syst. Evol. Microbiol.">
        <title>The Global Catalogue of Microorganisms (GCM) 10K type strain sequencing project: providing services to taxonomists for standard genome sequencing and annotation.</title>
        <authorList>
            <consortium name="The Broad Institute Genomics Platform"/>
            <consortium name="The Broad Institute Genome Sequencing Center for Infectious Disease"/>
            <person name="Wu L."/>
            <person name="Ma J."/>
        </authorList>
    </citation>
    <scope>NUCLEOTIDE SEQUENCE [LARGE SCALE GENOMIC DNA]</scope>
    <source>
        <strain evidence="9">CCUG 55074</strain>
    </source>
</reference>
<evidence type="ECO:0000256" key="6">
    <source>
        <dbReference type="ARBA" id="ARBA00023014"/>
    </source>
</evidence>
<dbReference type="InterPro" id="IPR017941">
    <property type="entry name" value="Rieske_2Fe-2S"/>
</dbReference>
<dbReference type="PANTHER" id="PTHR43756:SF5">
    <property type="entry name" value="CHOLINE MONOOXYGENASE, CHLOROPLASTIC"/>
    <property type="match status" value="1"/>
</dbReference>
<dbReference type="PANTHER" id="PTHR43756">
    <property type="entry name" value="CHOLINE MONOOXYGENASE, CHLOROPLASTIC"/>
    <property type="match status" value="1"/>
</dbReference>
<keyword evidence="4 8" id="KW-0560">Oxidoreductase</keyword>
<protein>
    <submittedName>
        <fullName evidence="8">Aromatic ring-hydroxylating dioxygenase subunit alpha</fullName>
        <ecNumber evidence="8">1.14.13.-</ecNumber>
    </submittedName>
</protein>
<dbReference type="InterPro" id="IPR036922">
    <property type="entry name" value="Rieske_2Fe-2S_sf"/>
</dbReference>
<accession>A0ABW3T0G9</accession>
<dbReference type="PRINTS" id="PR00090">
    <property type="entry name" value="RNGDIOXGNASE"/>
</dbReference>
<comment type="cofactor">
    <cofactor evidence="1">
        <name>Fe cation</name>
        <dbReference type="ChEBI" id="CHEBI:24875"/>
    </cofactor>
</comment>
<organism evidence="8 9">
    <name type="scientific">Phenylobacterium conjunctum</name>
    <dbReference type="NCBI Taxonomy" id="1298959"/>
    <lineage>
        <taxon>Bacteria</taxon>
        <taxon>Pseudomonadati</taxon>
        <taxon>Pseudomonadota</taxon>
        <taxon>Alphaproteobacteria</taxon>
        <taxon>Caulobacterales</taxon>
        <taxon>Caulobacteraceae</taxon>
        <taxon>Phenylobacterium</taxon>
    </lineage>
</organism>
<evidence type="ECO:0000256" key="4">
    <source>
        <dbReference type="ARBA" id="ARBA00023002"/>
    </source>
</evidence>
<proteinExistence type="predicted"/>
<dbReference type="RefSeq" id="WP_377353275.1">
    <property type="nucleotide sequence ID" value="NZ_JBHTLQ010000015.1"/>
</dbReference>
<gene>
    <name evidence="8" type="ORF">ACFQ27_08575</name>
</gene>
<keyword evidence="3" id="KW-0479">Metal-binding</keyword>
<dbReference type="SUPFAM" id="SSF55961">
    <property type="entry name" value="Bet v1-like"/>
    <property type="match status" value="1"/>
</dbReference>